<gene>
    <name evidence="2" type="ORF">MSPICULIGERA_LOCUS20873</name>
</gene>
<dbReference type="Gene3D" id="3.10.100.10">
    <property type="entry name" value="Mannose-Binding Protein A, subunit A"/>
    <property type="match status" value="1"/>
</dbReference>
<dbReference type="PANTHER" id="PTHR22803">
    <property type="entry name" value="MANNOSE, PHOSPHOLIPASE, LECTIN RECEPTOR RELATED"/>
    <property type="match status" value="1"/>
</dbReference>
<organism evidence="2 3">
    <name type="scientific">Mesorhabditis spiculigera</name>
    <dbReference type="NCBI Taxonomy" id="96644"/>
    <lineage>
        <taxon>Eukaryota</taxon>
        <taxon>Metazoa</taxon>
        <taxon>Ecdysozoa</taxon>
        <taxon>Nematoda</taxon>
        <taxon>Chromadorea</taxon>
        <taxon>Rhabditida</taxon>
        <taxon>Rhabditina</taxon>
        <taxon>Rhabditomorpha</taxon>
        <taxon>Rhabditoidea</taxon>
        <taxon>Rhabditidae</taxon>
        <taxon>Mesorhabditinae</taxon>
        <taxon>Mesorhabditis</taxon>
    </lineage>
</organism>
<keyword evidence="3" id="KW-1185">Reference proteome</keyword>
<name>A0AA36D7V3_9BILA</name>
<dbReference type="InterPro" id="IPR050111">
    <property type="entry name" value="C-type_lectin/snaclec_domain"/>
</dbReference>
<dbReference type="PROSITE" id="PS50041">
    <property type="entry name" value="C_TYPE_LECTIN_2"/>
    <property type="match status" value="1"/>
</dbReference>
<reference evidence="2" key="1">
    <citation type="submission" date="2023-06" db="EMBL/GenBank/DDBJ databases">
        <authorList>
            <person name="Delattre M."/>
        </authorList>
    </citation>
    <scope>NUCLEOTIDE SEQUENCE</scope>
    <source>
        <strain evidence="2">AF72</strain>
    </source>
</reference>
<dbReference type="CDD" id="cd00037">
    <property type="entry name" value="CLECT"/>
    <property type="match status" value="1"/>
</dbReference>
<dbReference type="Pfam" id="PF00059">
    <property type="entry name" value="Lectin_C"/>
    <property type="match status" value="1"/>
</dbReference>
<accession>A0AA36D7V3</accession>
<dbReference type="SUPFAM" id="SSF56436">
    <property type="entry name" value="C-type lectin-like"/>
    <property type="match status" value="1"/>
</dbReference>
<dbReference type="InterPro" id="IPR016187">
    <property type="entry name" value="CTDL_fold"/>
</dbReference>
<evidence type="ECO:0000259" key="1">
    <source>
        <dbReference type="PROSITE" id="PS50041"/>
    </source>
</evidence>
<dbReference type="Proteomes" id="UP001177023">
    <property type="component" value="Unassembled WGS sequence"/>
</dbReference>
<proteinExistence type="predicted"/>
<dbReference type="InterPro" id="IPR016186">
    <property type="entry name" value="C-type_lectin-like/link_sf"/>
</dbReference>
<dbReference type="EMBL" id="CATQJA010002664">
    <property type="protein sequence ID" value="CAJ0582743.1"/>
    <property type="molecule type" value="Genomic_DNA"/>
</dbReference>
<feature type="domain" description="C-type lectin" evidence="1">
    <location>
        <begin position="31"/>
        <end position="150"/>
    </location>
</feature>
<evidence type="ECO:0000313" key="3">
    <source>
        <dbReference type="Proteomes" id="UP001177023"/>
    </source>
</evidence>
<feature type="non-terminal residue" evidence="2">
    <location>
        <position position="385"/>
    </location>
</feature>
<evidence type="ECO:0000313" key="2">
    <source>
        <dbReference type="EMBL" id="CAJ0582743.1"/>
    </source>
</evidence>
<dbReference type="SMART" id="SM00034">
    <property type="entry name" value="CLECT"/>
    <property type="match status" value="1"/>
</dbReference>
<sequence>MHKLFKVLCCVVFVGILSATCPSGTIKSIADPDNCFALVTQRSLNESMANRRCFAGNGRLVQIQNAFDNKLLVDIANTTPTMTFDYFYIGIVRNGTNGWRYSDDDNGLNQVTYFNWDVDQPTLGDCVAMSRKTQKWVTVGCASELPYFCDIPALHEPLFCTDKINADVVFMVDNSGTKNDTRMIHDVLFGFTTVMPTRWWDPISEVTLTGCYMNNLLDQQQTRVASIIYYDNTWINTYTPTLCTDAFPENADLMDTRPNQAITDFSVPVKTAKKYFEDTAQPCVCRRNETKYNTKQVMIWIPMRDSFQTSQPVSLDMLPTWDHYMFPIKFAKNSTTNPFWSDPRMKEIVMVNDHPEFIPTQIMRLWRLLCDLTSSDGDVPLPPYI</sequence>
<comment type="caution">
    <text evidence="2">The sequence shown here is derived from an EMBL/GenBank/DDBJ whole genome shotgun (WGS) entry which is preliminary data.</text>
</comment>
<dbReference type="InterPro" id="IPR001304">
    <property type="entry name" value="C-type_lectin-like"/>
</dbReference>
<protein>
    <recommendedName>
        <fullName evidence="1">C-type lectin domain-containing protein</fullName>
    </recommendedName>
</protein>
<dbReference type="AlphaFoldDB" id="A0AA36D7V3"/>